<name>A0A2M9C921_9FLAO</name>
<comment type="caution">
    <text evidence="1">The sequence shown here is derived from an EMBL/GenBank/DDBJ whole genome shotgun (WGS) entry which is preliminary data.</text>
</comment>
<sequence>MTIKYYLNLDNNENLYCQLVDEEMKVSFNMQYRVDPSIWNCKDQKISDSDIHFFTLKNFEAYLFKRYYDLIKLGREGILEALKEESLDLLKDSGIDSISRNIFDMYGRKFGLDSYDEYLQAFEKFTGLEQKDYKVKIIDYALHFHTKDEIYEMDTYLGRSVLLKEIIKNKRYLDIVELTDADMWSEIYDENIGKHKFLSKMSDEFEICLNYNFKQTGVFIGSNENIETRKDEIRKMFQKFVDESNKDVNWIDLAWEISEDILFPLAVITMTSIFDLHICCQEYCELNFYNKHEEWETIFLDCGLEEDDNSKAFHIRLYR</sequence>
<dbReference type="OrthoDB" id="1245845at2"/>
<reference evidence="1 2" key="1">
    <citation type="submission" date="2017-11" db="EMBL/GenBank/DDBJ databases">
        <title>Genomic Encyclopedia of Archaeal and Bacterial Type Strains, Phase II (KMG-II): From Individual Species to Whole Genera.</title>
        <authorList>
            <person name="Goeker M."/>
        </authorList>
    </citation>
    <scope>NUCLEOTIDE SEQUENCE [LARGE SCALE GENOMIC DNA]</scope>
    <source>
        <strain evidence="1 2">DSM 27617</strain>
    </source>
</reference>
<dbReference type="RefSeq" id="WP_100376059.1">
    <property type="nucleotide sequence ID" value="NZ_PGFD01000001.1"/>
</dbReference>
<protein>
    <submittedName>
        <fullName evidence="1">Uncharacterized protein</fullName>
    </submittedName>
</protein>
<organism evidence="1 2">
    <name type="scientific">Chryseobacterium geocarposphaerae</name>
    <dbReference type="NCBI Taxonomy" id="1416776"/>
    <lineage>
        <taxon>Bacteria</taxon>
        <taxon>Pseudomonadati</taxon>
        <taxon>Bacteroidota</taxon>
        <taxon>Flavobacteriia</taxon>
        <taxon>Flavobacteriales</taxon>
        <taxon>Weeksellaceae</taxon>
        <taxon>Chryseobacterium group</taxon>
        <taxon>Chryseobacterium</taxon>
    </lineage>
</organism>
<keyword evidence="2" id="KW-1185">Reference proteome</keyword>
<dbReference type="Proteomes" id="UP000228740">
    <property type="component" value="Unassembled WGS sequence"/>
</dbReference>
<proteinExistence type="predicted"/>
<gene>
    <name evidence="1" type="ORF">CLV73_1351</name>
</gene>
<evidence type="ECO:0000313" key="2">
    <source>
        <dbReference type="Proteomes" id="UP000228740"/>
    </source>
</evidence>
<evidence type="ECO:0000313" key="1">
    <source>
        <dbReference type="EMBL" id="PJJ67343.1"/>
    </source>
</evidence>
<dbReference type="EMBL" id="PGFD01000001">
    <property type="protein sequence ID" value="PJJ67343.1"/>
    <property type="molecule type" value="Genomic_DNA"/>
</dbReference>
<dbReference type="AlphaFoldDB" id="A0A2M9C921"/>
<accession>A0A2M9C921</accession>